<sequence length="65" mass="7622">MPRQTDHYSNEKLKKHRDGTPDHLRDGSLHPKSRRHLEELHVDVRSSRLGPPSPSHTWPRRPTSI</sequence>
<dbReference type="VEuPathDB" id="GiardiaDB:QR46_4911"/>
<dbReference type="EMBL" id="JXTI01000305">
    <property type="protein sequence ID" value="KWX11134.1"/>
    <property type="molecule type" value="Genomic_DNA"/>
</dbReference>
<protein>
    <submittedName>
        <fullName evidence="2">Dihydrolipoamide acyltransferase</fullName>
    </submittedName>
</protein>
<evidence type="ECO:0000256" key="1">
    <source>
        <dbReference type="SAM" id="MobiDB-lite"/>
    </source>
</evidence>
<feature type="region of interest" description="Disordered" evidence="1">
    <location>
        <begin position="1"/>
        <end position="65"/>
    </location>
</feature>
<dbReference type="GO" id="GO:0016746">
    <property type="term" value="F:acyltransferase activity"/>
    <property type="evidence" value="ECO:0007669"/>
    <property type="project" value="UniProtKB-KW"/>
</dbReference>
<organism evidence="2 3">
    <name type="scientific">Giardia duodenalis assemblage B</name>
    <dbReference type="NCBI Taxonomy" id="1394984"/>
    <lineage>
        <taxon>Eukaryota</taxon>
        <taxon>Metamonada</taxon>
        <taxon>Diplomonadida</taxon>
        <taxon>Hexamitidae</taxon>
        <taxon>Giardiinae</taxon>
        <taxon>Giardia</taxon>
    </lineage>
</organism>
<dbReference type="Proteomes" id="UP000070089">
    <property type="component" value="Unassembled WGS sequence"/>
</dbReference>
<gene>
    <name evidence="2" type="ORF">QR46_4911</name>
</gene>
<comment type="caution">
    <text evidence="2">The sequence shown here is derived from an EMBL/GenBank/DDBJ whole genome shotgun (WGS) entry which is preliminary data.</text>
</comment>
<proteinExistence type="predicted"/>
<feature type="compositionally biased region" description="Basic and acidic residues" evidence="1">
    <location>
        <begin position="1"/>
        <end position="29"/>
    </location>
</feature>
<keyword evidence="2" id="KW-0012">Acyltransferase</keyword>
<reference evidence="2 3" key="1">
    <citation type="journal article" date="2015" name="Mol. Biochem. Parasitol.">
        <title>Identification of polymorphic genes for use in assemblage B genotyping assays through comparative genomics of multiple assemblage B Giardia duodenalis isolates.</title>
        <authorList>
            <person name="Wielinga C."/>
            <person name="Thompson R.C."/>
            <person name="Monis P."/>
            <person name="Ryan U."/>
        </authorList>
    </citation>
    <scope>NUCLEOTIDE SEQUENCE [LARGE SCALE GENOMIC DNA]</scope>
    <source>
        <strain evidence="2 3">BAH15c1</strain>
    </source>
</reference>
<feature type="compositionally biased region" description="Basic and acidic residues" evidence="1">
    <location>
        <begin position="36"/>
        <end position="46"/>
    </location>
</feature>
<keyword evidence="2" id="KW-0808">Transferase</keyword>
<evidence type="ECO:0000313" key="3">
    <source>
        <dbReference type="Proteomes" id="UP000070089"/>
    </source>
</evidence>
<dbReference type="AlphaFoldDB" id="A0A132NM80"/>
<evidence type="ECO:0000313" key="2">
    <source>
        <dbReference type="EMBL" id="KWX11134.1"/>
    </source>
</evidence>
<name>A0A132NM80_GIAIN</name>
<accession>A0A132NM80</accession>